<name>A0ABM6N2B5_9GAMM</name>
<evidence type="ECO:0000313" key="1">
    <source>
        <dbReference type="EMBL" id="ATC90366.1"/>
    </source>
</evidence>
<gene>
    <name evidence="1" type="ORF">PISS_a1439</name>
</gene>
<keyword evidence="2" id="KW-1185">Reference proteome</keyword>
<dbReference type="RefSeq" id="WP_033102522.1">
    <property type="nucleotide sequence ID" value="NZ_CP011030.1"/>
</dbReference>
<protein>
    <recommendedName>
        <fullName evidence="3">DUF3080 domain-containing protein</fullName>
    </recommendedName>
</protein>
<dbReference type="Pfam" id="PF11279">
    <property type="entry name" value="DUF3080"/>
    <property type="match status" value="1"/>
</dbReference>
<dbReference type="InterPro" id="IPR021431">
    <property type="entry name" value="DUF3080"/>
</dbReference>
<dbReference type="EMBL" id="CP011030">
    <property type="protein sequence ID" value="ATC90366.1"/>
    <property type="molecule type" value="Genomic_DNA"/>
</dbReference>
<evidence type="ECO:0000313" key="2">
    <source>
        <dbReference type="Proteomes" id="UP000217258"/>
    </source>
</evidence>
<sequence length="349" mass="39253">MNHLFSLKQSIYTKLPLNWLLAACCMVLLGCSEQPSEANKTYLSRLSNTLQTPEPHTKPLQQLALVKPVEALQPAIKIGITELAGISQCKLNVLISEHNNQLGKTATAASKLKYQIDFIQSAQNCLNTLDKQSNVHSKITAAKNQKQTQLTHYFNNVLYSEPELSSTWQLTGQELSTQPAGFSDTVEALKKLTTIKHQIETKGSMAINSDDILSALEPLNRYKFDQQLIQAAREQISLNHTATQFVNSLVVEDICPKGKNKQQAKIVSNIFNKYYLKQIQPYQAQLSGYLETLQPLYMQLWFNQAVSSEAVNALLDPNSNNLLSQLKASAKEHVIWWQKFYKTCEISPI</sequence>
<dbReference type="Proteomes" id="UP000217258">
    <property type="component" value="Chromosome I"/>
</dbReference>
<proteinExistence type="predicted"/>
<reference evidence="1 2" key="1">
    <citation type="submission" date="2015-06" db="EMBL/GenBank/DDBJ databases">
        <authorList>
            <person name="Xie B.-B."/>
            <person name="Rong J.-C."/>
            <person name="Qin Q.-L."/>
            <person name="Zhang Y.-Z."/>
        </authorList>
    </citation>
    <scope>NUCLEOTIDE SEQUENCE [LARGE SCALE GENOMIC DNA]</scope>
    <source>
        <strain evidence="1 2">KMM 3549</strain>
    </source>
</reference>
<accession>A0ABM6N2B5</accession>
<evidence type="ECO:0008006" key="3">
    <source>
        <dbReference type="Google" id="ProtNLM"/>
    </source>
</evidence>
<organism evidence="1 2">
    <name type="scientific">Pseudoalteromonas issachenkonii</name>
    <dbReference type="NCBI Taxonomy" id="152297"/>
    <lineage>
        <taxon>Bacteria</taxon>
        <taxon>Pseudomonadati</taxon>
        <taxon>Pseudomonadota</taxon>
        <taxon>Gammaproteobacteria</taxon>
        <taxon>Alteromonadales</taxon>
        <taxon>Pseudoalteromonadaceae</taxon>
        <taxon>Pseudoalteromonas</taxon>
    </lineage>
</organism>